<reference evidence="2 3" key="2">
    <citation type="journal article" date="2005" name="Science">
        <title>The genome of the African trypanosome Trypanosoma brucei.</title>
        <authorList>
            <person name="Berriman M."/>
            <person name="Ghedin E."/>
            <person name="Hertz-Fowler C."/>
            <person name="Blandin G."/>
            <person name="Renauld H."/>
            <person name="Bartholomeu D.C."/>
            <person name="Lennard N.J."/>
            <person name="Caler E."/>
            <person name="Hamlin N.E."/>
            <person name="Haas B."/>
            <person name="Bohme U."/>
            <person name="Hannick L."/>
            <person name="Aslett M.A."/>
            <person name="Shallom J."/>
            <person name="Marcello L."/>
            <person name="Hou L."/>
            <person name="Wickstead B."/>
            <person name="Alsmark U.C."/>
            <person name="Arrowsmith C."/>
            <person name="Atkin R.J."/>
            <person name="Barron A.J."/>
            <person name="Bringaud F."/>
            <person name="Brooks K."/>
            <person name="Carrington M."/>
            <person name="Cherevach I."/>
            <person name="Chillingworth T.J."/>
            <person name="Churcher C."/>
            <person name="Clark L.N."/>
            <person name="Corton C.H."/>
            <person name="Cronin A."/>
            <person name="Davies R.M."/>
            <person name="Doggett J."/>
            <person name="Djikeng A."/>
            <person name="Feldblyum T."/>
            <person name="Field M.C."/>
            <person name="Fraser A."/>
            <person name="Goodhead I."/>
            <person name="Hance Z."/>
            <person name="Harper D."/>
            <person name="Harris B.R."/>
            <person name="Hauser H."/>
            <person name="Hostetler J."/>
            <person name="Ivens A."/>
            <person name="Jagels K."/>
            <person name="Johnson D."/>
            <person name="Johnson J."/>
            <person name="Jones K."/>
            <person name="Kerhornou A.X."/>
            <person name="Koo H."/>
            <person name="Larke N."/>
            <person name="Landfear S."/>
            <person name="Larkin C."/>
            <person name="Leech V."/>
            <person name="Line A."/>
            <person name="Lord A."/>
            <person name="Macleod A."/>
            <person name="Mooney P.J."/>
            <person name="Moule S."/>
            <person name="Martin D.M."/>
            <person name="Morgan G.W."/>
            <person name="Mungall K."/>
            <person name="Norbertczak H."/>
            <person name="Ormond D."/>
            <person name="Pai G."/>
            <person name="Peacock C.S."/>
            <person name="Peterson J."/>
            <person name="Quail M.A."/>
            <person name="Rabbinowitsch E."/>
            <person name="Rajandream M.A."/>
            <person name="Reitter C."/>
            <person name="Salzberg S.L."/>
            <person name="Sanders M."/>
            <person name="Schobel S."/>
            <person name="Sharp S."/>
            <person name="Simmonds M."/>
            <person name="Simpson A.J."/>
            <person name="Tallon L."/>
            <person name="Turner C.M."/>
            <person name="Tait A."/>
            <person name="Tivey A.R."/>
            <person name="Van Aken S."/>
            <person name="Walker D."/>
            <person name="Wanless D."/>
            <person name="Wang S."/>
            <person name="White B."/>
            <person name="White O."/>
            <person name="Whitehead S."/>
            <person name="Woodward J."/>
            <person name="Wortman J."/>
            <person name="Adams M.D."/>
            <person name="Embley T.M."/>
            <person name="Gull K."/>
            <person name="Ullu E."/>
            <person name="Barry J.D."/>
            <person name="Fairlamb A.H."/>
            <person name="Opperdoes F."/>
            <person name="Barrell B.G."/>
            <person name="Donelson J.E."/>
            <person name="Hall N."/>
            <person name="Fraser C.M."/>
            <person name="Melville S.E."/>
            <person name="El-Sayed N.M."/>
        </authorList>
    </citation>
    <scope>NUCLEOTIDE SEQUENCE [LARGE SCALE GENOMIC DNA]</scope>
    <source>
        <strain evidence="2 3">927/4 GUTat10.1</strain>
    </source>
</reference>
<keyword evidence="1" id="KW-0812">Transmembrane</keyword>
<keyword evidence="1" id="KW-0472">Membrane</keyword>
<keyword evidence="3" id="KW-1185">Reference proteome</keyword>
<name>Q38C04_TRYB2</name>
<dbReference type="GeneID" id="3662995"/>
<dbReference type="Proteomes" id="UP000008524">
    <property type="component" value="Chromosome 10"/>
</dbReference>
<proteinExistence type="predicted"/>
<keyword evidence="1" id="KW-1133">Transmembrane helix</keyword>
<dbReference type="PaxDb" id="5691-EAN77666"/>
<evidence type="ECO:0008006" key="4">
    <source>
        <dbReference type="Google" id="ProtNLM"/>
    </source>
</evidence>
<organism evidence="2 3">
    <name type="scientific">Trypanosoma brucei brucei (strain 927/4 GUTat10.1)</name>
    <dbReference type="NCBI Taxonomy" id="185431"/>
    <lineage>
        <taxon>Eukaryota</taxon>
        <taxon>Discoba</taxon>
        <taxon>Euglenozoa</taxon>
        <taxon>Kinetoplastea</taxon>
        <taxon>Metakinetoplastina</taxon>
        <taxon>Trypanosomatida</taxon>
        <taxon>Trypanosomatidae</taxon>
        <taxon>Trypanosoma</taxon>
    </lineage>
</organism>
<reference evidence="2 3" key="1">
    <citation type="journal article" date="2005" name="Science">
        <title>Comparative genomics of trypanosomatid parasitic protozoa.</title>
        <authorList>
            <person name="El-Sayed N.M."/>
            <person name="Myler P.J."/>
            <person name="Blandin G."/>
            <person name="Berriman M."/>
            <person name="Crabtree J."/>
            <person name="Aggarwal G."/>
            <person name="Caler E."/>
            <person name="Renauld H."/>
            <person name="Worthey E.A."/>
            <person name="Hertz-Fowler C."/>
            <person name="Ghedin E."/>
            <person name="Peacock C."/>
            <person name="Bartholomeu D.C."/>
            <person name="Haas B.J."/>
            <person name="Tran A.N."/>
            <person name="Wortman J.R."/>
            <person name="Alsmark U.C."/>
            <person name="Angiuoli S."/>
            <person name="Anupama A."/>
            <person name="Badger J."/>
            <person name="Bringaud F."/>
            <person name="Cadag E."/>
            <person name="Carlton J.M."/>
            <person name="Cerqueira G.C."/>
            <person name="Creasy T."/>
            <person name="Delcher A.L."/>
            <person name="Djikeng A."/>
            <person name="Embley T.M."/>
            <person name="Hauser C."/>
            <person name="Ivens A.C."/>
            <person name="Kummerfeld S.K."/>
            <person name="Pereira-Leal J.B."/>
            <person name="Nilsson D."/>
            <person name="Peterson J."/>
            <person name="Salzberg S.L."/>
            <person name="Shallom J."/>
            <person name="Silva J.C."/>
            <person name="Sundaram J."/>
            <person name="Westenberger S."/>
            <person name="White O."/>
            <person name="Melville S.E."/>
            <person name="Donelson J.E."/>
            <person name="Andersson B."/>
            <person name="Stuart K.D."/>
            <person name="Hall N."/>
        </authorList>
    </citation>
    <scope>NUCLEOTIDE SEQUENCE [LARGE SCALE GENOMIC DNA]</scope>
    <source>
        <strain evidence="2 3">927/4 GUTat10.1</strain>
    </source>
</reference>
<dbReference type="GO" id="GO:0005737">
    <property type="term" value="C:cytoplasm"/>
    <property type="evidence" value="ECO:0000314"/>
    <property type="project" value="GeneDB"/>
</dbReference>
<gene>
    <name evidence="2" type="ORF">Tb10.70.5300</name>
</gene>
<dbReference type="RefSeq" id="XP_822494.1">
    <property type="nucleotide sequence ID" value="XM_817401.1"/>
</dbReference>
<feature type="transmembrane region" description="Helical" evidence="1">
    <location>
        <begin position="68"/>
        <end position="87"/>
    </location>
</feature>
<dbReference type="InParanoid" id="Q38C04"/>
<evidence type="ECO:0000256" key="1">
    <source>
        <dbReference type="SAM" id="Phobius"/>
    </source>
</evidence>
<evidence type="ECO:0000313" key="2">
    <source>
        <dbReference type="EMBL" id="EAN77666.1"/>
    </source>
</evidence>
<dbReference type="KEGG" id="tbr:Tb10.70.5300"/>
<sequence length="181" mass="20494">MTISTPVGIFEYKFLLFLPNFHLWVPELCFTAVVLHSNATNVHIKMCMCVRKGCTRNKKKKTGGTGESYIVTLLFFKLRIVHLLLFIPPLQNFFLLLKMVVAAIATGFALFLLTFCLTVLLEKFVPQCVPPFPPLSPPSIGFWRFLMFVRTPSRKTRSLANAAEPLHPLLWIPSVAQPFLG</sequence>
<dbReference type="AlphaFoldDB" id="Q38C04"/>
<dbReference type="EMBL" id="CM000208">
    <property type="protein sequence ID" value="EAN77666.1"/>
    <property type="molecule type" value="Genomic_DNA"/>
</dbReference>
<accession>Q38C04</accession>
<protein>
    <recommendedName>
        <fullName evidence="4">T. brucei spp.-specific protein</fullName>
    </recommendedName>
</protein>
<feature type="transmembrane region" description="Helical" evidence="1">
    <location>
        <begin position="93"/>
        <end position="121"/>
    </location>
</feature>
<evidence type="ECO:0000313" key="3">
    <source>
        <dbReference type="Proteomes" id="UP000008524"/>
    </source>
</evidence>